<dbReference type="Proteomes" id="UP000095751">
    <property type="component" value="Unassembled WGS sequence"/>
</dbReference>
<dbReference type="InParanoid" id="A0A1E7FY91"/>
<organism evidence="3 4">
    <name type="scientific">Fragilariopsis cylindrus CCMP1102</name>
    <dbReference type="NCBI Taxonomy" id="635003"/>
    <lineage>
        <taxon>Eukaryota</taxon>
        <taxon>Sar</taxon>
        <taxon>Stramenopiles</taxon>
        <taxon>Ochrophyta</taxon>
        <taxon>Bacillariophyta</taxon>
        <taxon>Bacillariophyceae</taxon>
        <taxon>Bacillariophycidae</taxon>
        <taxon>Bacillariales</taxon>
        <taxon>Bacillariaceae</taxon>
        <taxon>Fragilariopsis</taxon>
    </lineage>
</organism>
<reference evidence="3 4" key="1">
    <citation type="submission" date="2016-09" db="EMBL/GenBank/DDBJ databases">
        <title>Extensive genetic diversity and differential bi-allelic expression allows diatom success in the polar Southern Ocean.</title>
        <authorList>
            <consortium name="DOE Joint Genome Institute"/>
            <person name="Mock T."/>
            <person name="Otillar R.P."/>
            <person name="Strauss J."/>
            <person name="Dupont C."/>
            <person name="Frickenhaus S."/>
            <person name="Maumus F."/>
            <person name="Mcmullan M."/>
            <person name="Sanges R."/>
            <person name="Schmutz J."/>
            <person name="Toseland A."/>
            <person name="Valas R."/>
            <person name="Veluchamy A."/>
            <person name="Ward B.J."/>
            <person name="Allen A."/>
            <person name="Barry K."/>
            <person name="Falciatore A."/>
            <person name="Ferrante M."/>
            <person name="Fortunato A.E."/>
            <person name="Gloeckner G."/>
            <person name="Gruber A."/>
            <person name="Hipkin R."/>
            <person name="Janech M."/>
            <person name="Kroth P."/>
            <person name="Leese F."/>
            <person name="Lindquist E."/>
            <person name="Lyon B.R."/>
            <person name="Martin J."/>
            <person name="Mayer C."/>
            <person name="Parker M."/>
            <person name="Quesneville H."/>
            <person name="Raymond J."/>
            <person name="Uhlig C."/>
            <person name="Valentin K.U."/>
            <person name="Worden A.Z."/>
            <person name="Armbrust E.V."/>
            <person name="Bowler C."/>
            <person name="Green B."/>
            <person name="Moulton V."/>
            <person name="Van Oosterhout C."/>
            <person name="Grigoriev I."/>
        </authorList>
    </citation>
    <scope>NUCLEOTIDE SEQUENCE [LARGE SCALE GENOMIC DNA]</scope>
    <source>
        <strain evidence="3 4">CCMP1102</strain>
    </source>
</reference>
<dbReference type="GO" id="GO:0000166">
    <property type="term" value="F:nucleotide binding"/>
    <property type="evidence" value="ECO:0007669"/>
    <property type="project" value="InterPro"/>
</dbReference>
<feature type="region of interest" description="Disordered" evidence="1">
    <location>
        <begin position="124"/>
        <end position="157"/>
    </location>
</feature>
<dbReference type="PROSITE" id="PS50967">
    <property type="entry name" value="HRDC"/>
    <property type="match status" value="1"/>
</dbReference>
<feature type="compositionally biased region" description="Low complexity" evidence="1">
    <location>
        <begin position="136"/>
        <end position="146"/>
    </location>
</feature>
<dbReference type="GO" id="GO:0003676">
    <property type="term" value="F:nucleic acid binding"/>
    <property type="evidence" value="ECO:0007669"/>
    <property type="project" value="InterPro"/>
</dbReference>
<dbReference type="InterPro" id="IPR010997">
    <property type="entry name" value="HRDC-like_sf"/>
</dbReference>
<dbReference type="InterPro" id="IPR002121">
    <property type="entry name" value="HRDC_dom"/>
</dbReference>
<accession>A0A1E7FY91</accession>
<evidence type="ECO:0000256" key="1">
    <source>
        <dbReference type="SAM" id="MobiDB-lite"/>
    </source>
</evidence>
<dbReference type="EMBL" id="KV784353">
    <property type="protein sequence ID" value="OEU23122.1"/>
    <property type="molecule type" value="Genomic_DNA"/>
</dbReference>
<dbReference type="KEGG" id="fcy:FRACYDRAFT_267467"/>
<feature type="domain" description="HRDC" evidence="2">
    <location>
        <begin position="172"/>
        <end position="253"/>
    </location>
</feature>
<dbReference type="Pfam" id="PF00570">
    <property type="entry name" value="HRDC"/>
    <property type="match status" value="1"/>
</dbReference>
<keyword evidence="4" id="KW-1185">Reference proteome</keyword>
<gene>
    <name evidence="3" type="ORF">FRACYDRAFT_267467</name>
</gene>
<dbReference type="SUPFAM" id="SSF47819">
    <property type="entry name" value="HRDC-like"/>
    <property type="match status" value="1"/>
</dbReference>
<feature type="region of interest" description="Disordered" evidence="1">
    <location>
        <begin position="52"/>
        <end position="105"/>
    </location>
</feature>
<dbReference type="Gene3D" id="1.10.150.80">
    <property type="entry name" value="HRDC domain"/>
    <property type="match status" value="1"/>
</dbReference>
<evidence type="ECO:0000313" key="3">
    <source>
        <dbReference type="EMBL" id="OEU23122.1"/>
    </source>
</evidence>
<proteinExistence type="predicted"/>
<feature type="compositionally biased region" description="Polar residues" evidence="1">
    <location>
        <begin position="76"/>
        <end position="87"/>
    </location>
</feature>
<dbReference type="OrthoDB" id="10631721at2759"/>
<dbReference type="AlphaFoldDB" id="A0A1E7FY91"/>
<evidence type="ECO:0000313" key="4">
    <source>
        <dbReference type="Proteomes" id="UP000095751"/>
    </source>
</evidence>
<dbReference type="InterPro" id="IPR044876">
    <property type="entry name" value="HRDC_dom_sf"/>
</dbReference>
<feature type="compositionally biased region" description="Basic residues" evidence="1">
    <location>
        <begin position="52"/>
        <end position="61"/>
    </location>
</feature>
<evidence type="ECO:0000259" key="2">
    <source>
        <dbReference type="PROSITE" id="PS50967"/>
    </source>
</evidence>
<name>A0A1E7FY91_9STRA</name>
<protein>
    <recommendedName>
        <fullName evidence="2">HRDC domain-containing protein</fullName>
    </recommendedName>
</protein>
<sequence>MAAPPSTTGAIEEEGLSAYERLRLVKIARNKARLESLGLATKAPLRNRLKSCSNKPRKRKAKAEATATATTIVDRNGNSRQHQQLGRSSERLKKNKNAQAHHQTASLVADVELGNAKDWMNKHSFGDHKVKKKNNIKSSSSSSGKIRAATSKTTTRLPKTSAAEALTLDDLRDYERDAFSALREWKRARGRELGYSNPCVICHNRTLVEMCRYVPDDEQSLLRVWGISLPRLELHGELMLEALGPWRKQLREGHAKHDNNNNNNNNNRGQ</sequence>